<evidence type="ECO:0000256" key="2">
    <source>
        <dbReference type="ARBA" id="ARBA00022723"/>
    </source>
</evidence>
<keyword evidence="2" id="KW-0479">Metal-binding</keyword>
<dbReference type="InterPro" id="IPR006913">
    <property type="entry name" value="CENP-V/GFA"/>
</dbReference>
<dbReference type="PROSITE" id="PS51891">
    <property type="entry name" value="CENP_V_GFA"/>
    <property type="match status" value="1"/>
</dbReference>
<evidence type="ECO:0000256" key="4">
    <source>
        <dbReference type="ARBA" id="ARBA00023239"/>
    </source>
</evidence>
<dbReference type="GeneID" id="54552707"/>
<dbReference type="PANTHER" id="PTHR33337:SF40">
    <property type="entry name" value="CENP-V_GFA DOMAIN-CONTAINING PROTEIN-RELATED"/>
    <property type="match status" value="1"/>
</dbReference>
<dbReference type="EMBL" id="ML986493">
    <property type="protein sequence ID" value="KAF2276555.1"/>
    <property type="molecule type" value="Genomic_DNA"/>
</dbReference>
<evidence type="ECO:0000256" key="1">
    <source>
        <dbReference type="ARBA" id="ARBA00005495"/>
    </source>
</evidence>
<dbReference type="Gene3D" id="3.90.1590.10">
    <property type="entry name" value="glutathione-dependent formaldehyde- activating enzyme (gfa)"/>
    <property type="match status" value="2"/>
</dbReference>
<dbReference type="PANTHER" id="PTHR33337">
    <property type="entry name" value="GFA DOMAIN-CONTAINING PROTEIN"/>
    <property type="match status" value="1"/>
</dbReference>
<dbReference type="InterPro" id="IPR011057">
    <property type="entry name" value="Mss4-like_sf"/>
</dbReference>
<accession>A0A6A6JJZ9</accession>
<dbReference type="Proteomes" id="UP000800097">
    <property type="component" value="Unassembled WGS sequence"/>
</dbReference>
<dbReference type="RefSeq" id="XP_033654094.1">
    <property type="nucleotide sequence ID" value="XM_033799532.1"/>
</dbReference>
<comment type="similarity">
    <text evidence="1">Belongs to the Gfa family.</text>
</comment>
<keyword evidence="7" id="KW-1185">Reference proteome</keyword>
<evidence type="ECO:0000313" key="6">
    <source>
        <dbReference type="EMBL" id="KAF2276555.1"/>
    </source>
</evidence>
<organism evidence="6 7">
    <name type="scientific">Westerdykella ornata</name>
    <dbReference type="NCBI Taxonomy" id="318751"/>
    <lineage>
        <taxon>Eukaryota</taxon>
        <taxon>Fungi</taxon>
        <taxon>Dikarya</taxon>
        <taxon>Ascomycota</taxon>
        <taxon>Pezizomycotina</taxon>
        <taxon>Dothideomycetes</taxon>
        <taxon>Pleosporomycetidae</taxon>
        <taxon>Pleosporales</taxon>
        <taxon>Sporormiaceae</taxon>
        <taxon>Westerdykella</taxon>
    </lineage>
</organism>
<keyword evidence="3" id="KW-0862">Zinc</keyword>
<dbReference type="GO" id="GO:0046872">
    <property type="term" value="F:metal ion binding"/>
    <property type="evidence" value="ECO:0007669"/>
    <property type="project" value="UniProtKB-KW"/>
</dbReference>
<dbReference type="AlphaFoldDB" id="A0A6A6JJZ9"/>
<sequence>MADSKELTSSCFCGRSTYTFSVPTSSLPLDLRLCSCDISRRTSGTLFTSYITVPAGNPEPDLSTLTAYESSSILTRHFCSTCGTHMFLEYRADEHFEVASGTLQLESTDGIVDYKDHIWIEDTLDGGASQFVTHINDKCLSRYLRKAGESEQIPVEWNHPSRPPASETEFKKEEGYTAVELRNYIYAHCHCRGVGMYIWVPNHELATSPYPDLLIPFNLPDAEEKRQNHEDVKWFGQSRKQYKDNAYMQPTRHLAGLCACKSCRRASGFEITAWAFVPTSCITLDGGSNVGFQRKPFWPDMTTLKEYRSSEATTRAFCGTCGATVFCDVDRGEQKDGPWGGIIDVAVGLFASKSGTRAENMLAWWPNRVSFAEEALNKGLVKGLEEGMRAWAERNKGEDYVAVMEGPEWEKDNPMVQKRVGGSE</sequence>
<evidence type="ECO:0000256" key="3">
    <source>
        <dbReference type="ARBA" id="ARBA00022833"/>
    </source>
</evidence>
<name>A0A6A6JJZ9_WESOR</name>
<gene>
    <name evidence="6" type="ORF">EI97DRAFT_43896</name>
</gene>
<dbReference type="Pfam" id="PF04828">
    <property type="entry name" value="GFA"/>
    <property type="match status" value="2"/>
</dbReference>
<dbReference type="SUPFAM" id="SSF51316">
    <property type="entry name" value="Mss4-like"/>
    <property type="match status" value="2"/>
</dbReference>
<evidence type="ECO:0000313" key="7">
    <source>
        <dbReference type="Proteomes" id="UP000800097"/>
    </source>
</evidence>
<protein>
    <recommendedName>
        <fullName evidence="5">CENP-V/GFA domain-containing protein</fullName>
    </recommendedName>
</protein>
<dbReference type="OrthoDB" id="5422068at2759"/>
<reference evidence="6" key="1">
    <citation type="journal article" date="2020" name="Stud. Mycol.">
        <title>101 Dothideomycetes genomes: a test case for predicting lifestyles and emergence of pathogens.</title>
        <authorList>
            <person name="Haridas S."/>
            <person name="Albert R."/>
            <person name="Binder M."/>
            <person name="Bloem J."/>
            <person name="Labutti K."/>
            <person name="Salamov A."/>
            <person name="Andreopoulos B."/>
            <person name="Baker S."/>
            <person name="Barry K."/>
            <person name="Bills G."/>
            <person name="Bluhm B."/>
            <person name="Cannon C."/>
            <person name="Castanera R."/>
            <person name="Culley D."/>
            <person name="Daum C."/>
            <person name="Ezra D."/>
            <person name="Gonzalez J."/>
            <person name="Henrissat B."/>
            <person name="Kuo A."/>
            <person name="Liang C."/>
            <person name="Lipzen A."/>
            <person name="Lutzoni F."/>
            <person name="Magnuson J."/>
            <person name="Mondo S."/>
            <person name="Nolan M."/>
            <person name="Ohm R."/>
            <person name="Pangilinan J."/>
            <person name="Park H.-J."/>
            <person name="Ramirez L."/>
            <person name="Alfaro M."/>
            <person name="Sun H."/>
            <person name="Tritt A."/>
            <person name="Yoshinaga Y."/>
            <person name="Zwiers L.-H."/>
            <person name="Turgeon B."/>
            <person name="Goodwin S."/>
            <person name="Spatafora J."/>
            <person name="Crous P."/>
            <person name="Grigoriev I."/>
        </authorList>
    </citation>
    <scope>NUCLEOTIDE SEQUENCE</scope>
    <source>
        <strain evidence="6">CBS 379.55</strain>
    </source>
</reference>
<evidence type="ECO:0000259" key="5">
    <source>
        <dbReference type="PROSITE" id="PS51891"/>
    </source>
</evidence>
<keyword evidence="4" id="KW-0456">Lyase</keyword>
<feature type="domain" description="CENP-V/GFA" evidence="5">
    <location>
        <begin position="7"/>
        <end position="115"/>
    </location>
</feature>
<proteinExistence type="inferred from homology"/>
<dbReference type="GO" id="GO:0016846">
    <property type="term" value="F:carbon-sulfur lyase activity"/>
    <property type="evidence" value="ECO:0007669"/>
    <property type="project" value="InterPro"/>
</dbReference>